<dbReference type="InterPro" id="IPR001570">
    <property type="entry name" value="Peptidase_M4_C_domain"/>
</dbReference>
<evidence type="ECO:0000256" key="6">
    <source>
        <dbReference type="ARBA" id="ARBA00023145"/>
    </source>
</evidence>
<protein>
    <recommendedName>
        <fullName evidence="12">Neutral metalloproteinase</fullName>
    </recommendedName>
</protein>
<keyword evidence="5" id="KW-0482">Metalloprotease</keyword>
<dbReference type="GO" id="GO:0046872">
    <property type="term" value="F:metal ion binding"/>
    <property type="evidence" value="ECO:0007669"/>
    <property type="project" value="UniProtKB-KW"/>
</dbReference>
<name>A0A3G3IL70_9GAMM</name>
<dbReference type="RefSeq" id="WP_122951301.1">
    <property type="nucleotide sequence ID" value="NZ_CP024634.1"/>
</dbReference>
<keyword evidence="3" id="KW-0378">Hydrolase</keyword>
<evidence type="ECO:0000256" key="5">
    <source>
        <dbReference type="ARBA" id="ARBA00023049"/>
    </source>
</evidence>
<evidence type="ECO:0000259" key="8">
    <source>
        <dbReference type="Pfam" id="PF01447"/>
    </source>
</evidence>
<dbReference type="InterPro" id="IPR027268">
    <property type="entry name" value="Peptidase_M4/M1_CTD_sf"/>
</dbReference>
<keyword evidence="6" id="KW-0865">Zymogen</keyword>
<organism evidence="10 11">
    <name type="scientific">Bathymodiolus thermophilus thioautotrophic gill symbiont</name>
    <dbReference type="NCBI Taxonomy" id="2360"/>
    <lineage>
        <taxon>Bacteria</taxon>
        <taxon>Pseudomonadati</taxon>
        <taxon>Pseudomonadota</taxon>
        <taxon>Gammaproteobacteria</taxon>
        <taxon>sulfur-oxidizing symbionts</taxon>
    </lineage>
</organism>
<evidence type="ECO:0000256" key="7">
    <source>
        <dbReference type="SAM" id="SignalP"/>
    </source>
</evidence>
<dbReference type="GO" id="GO:0004222">
    <property type="term" value="F:metalloendopeptidase activity"/>
    <property type="evidence" value="ECO:0007669"/>
    <property type="project" value="InterPro"/>
</dbReference>
<keyword evidence="7" id="KW-0732">Signal</keyword>
<feature type="chain" id="PRO_5018257910" description="Neutral metalloproteinase" evidence="7">
    <location>
        <begin position="25"/>
        <end position="885"/>
    </location>
</feature>
<dbReference type="PANTHER" id="PTHR33794:SF1">
    <property type="entry name" value="BACILLOLYSIN"/>
    <property type="match status" value="1"/>
</dbReference>
<reference evidence="10 11" key="1">
    <citation type="submission" date="2017-11" db="EMBL/GenBank/DDBJ databases">
        <title>Genome sequence of the bacterial symbiont EPR9N from a vent mussel Bathymodiolus thermophilus.</title>
        <authorList>
            <person name="Won Y.-J."/>
        </authorList>
    </citation>
    <scope>NUCLEOTIDE SEQUENCE [LARGE SCALE GENOMIC DNA]</scope>
    <source>
        <strain evidence="10 11">EPR9N</strain>
    </source>
</reference>
<dbReference type="Proteomes" id="UP000278334">
    <property type="component" value="Chromosome"/>
</dbReference>
<evidence type="ECO:0000256" key="1">
    <source>
        <dbReference type="ARBA" id="ARBA00022670"/>
    </source>
</evidence>
<evidence type="ECO:0000259" key="9">
    <source>
        <dbReference type="Pfam" id="PF02868"/>
    </source>
</evidence>
<evidence type="ECO:0000313" key="10">
    <source>
        <dbReference type="EMBL" id="AYQ56468.1"/>
    </source>
</evidence>
<dbReference type="AlphaFoldDB" id="A0A3G3IL70"/>
<evidence type="ECO:0008006" key="12">
    <source>
        <dbReference type="Google" id="ProtNLM"/>
    </source>
</evidence>
<evidence type="ECO:0000256" key="3">
    <source>
        <dbReference type="ARBA" id="ARBA00022801"/>
    </source>
</evidence>
<keyword evidence="2" id="KW-0479">Metal-binding</keyword>
<proteinExistence type="predicted"/>
<feature type="signal peptide" evidence="7">
    <location>
        <begin position="1"/>
        <end position="24"/>
    </location>
</feature>
<dbReference type="GO" id="GO:0006508">
    <property type="term" value="P:proteolysis"/>
    <property type="evidence" value="ECO:0007669"/>
    <property type="project" value="UniProtKB-KW"/>
</dbReference>
<dbReference type="InterPro" id="IPR050728">
    <property type="entry name" value="Zinc_Metalloprotease_M4"/>
</dbReference>
<evidence type="ECO:0000313" key="11">
    <source>
        <dbReference type="Proteomes" id="UP000278334"/>
    </source>
</evidence>
<feature type="domain" description="Peptidase M4 C-terminal" evidence="9">
    <location>
        <begin position="680"/>
        <end position="877"/>
    </location>
</feature>
<dbReference type="InterPro" id="IPR013856">
    <property type="entry name" value="Peptidase_M4_domain"/>
</dbReference>
<dbReference type="Gene3D" id="2.60.40.2700">
    <property type="match status" value="1"/>
</dbReference>
<dbReference type="KEGG" id="bthg:MS2017_0740"/>
<dbReference type="Gene3D" id="1.10.390.10">
    <property type="entry name" value="Neutral Protease Domain 2"/>
    <property type="match status" value="1"/>
</dbReference>
<feature type="domain" description="Peptidase M4" evidence="8">
    <location>
        <begin position="523"/>
        <end position="677"/>
    </location>
</feature>
<dbReference type="EMBL" id="CP024634">
    <property type="protein sequence ID" value="AYQ56468.1"/>
    <property type="molecule type" value="Genomic_DNA"/>
</dbReference>
<dbReference type="Gene3D" id="3.10.170.10">
    <property type="match status" value="1"/>
</dbReference>
<evidence type="ECO:0000256" key="4">
    <source>
        <dbReference type="ARBA" id="ARBA00022833"/>
    </source>
</evidence>
<sequence length="885" mass="96969" precursor="true">MITLPLQLKGIRCFTLLSVLLLSACGGGSGGGDNAPVETGYFRDSAVEGLNYTTITQSGTTDKLGSYQYVAGERITFSLGNMVLGSAIASEALYPHNIATDYEHSIKIAQLLQTLDSNNNLDDGIDVSKQFKGADTTLPNDDLTQDYIDSHTFSSKTLVTKNKAQEHLVQTLNKYGVANAPATVYINGHAVKNTTLTAEIQDPGGVPHNGISYQWYADDNLVDGANNKTFLLTQNHIDKRIKVRVIFKDLMGVSENRFSTPTNPVANEITGYFKGSAVKGLKYATETFTGTTDESGAFKYQAGERIKFYLGDLYLGQSLAADILYPSDIAASNLEMGNIVQLLQTLDVDSNPDNGIDVSRFLTKNTKEYLPYGTLLQIHINEFDASKTLVSKENAKQFLTAQIENDRDTNGYTKSTSLEKDTHYFTYDATGRRTFEIPTLACAQINCCQVSVLKDGATEDEAIADQNRVIRFSVQQQFQHAVTIKIQAIGTQACYYKPPIAGSIQALDQTHKTINAQGQGNNSYPALKVLKSNQHYYLEEVISNPGSPDIKIKTIKSIGLAPARHIKHTATKVKYFDKDGVDAHANSIKVYDYLKNVLNMNSYNDKGGTLSATTNYLYPRFDMLSCGKRSDAGSWFNAFSGGNRIFYTPAKPEYGYEASFASVINVAAHEWGHSVTNSFSKLAYSRESGALNEAFSDWLGIAIKQHYSTGVKSWTIGLNNHPPLRSIKNPSSISRGYSSHQTYKILKAGKVYQPTLAEIIPYPDTYKGENWHIVDENICVQPSSCGNDYCGVHYNSSVANKMFYLLSVGGTHNGITVTGIGINNAMKVALDANKNQWTRVTTFHDAKAGMITSAGNDVINGINVAEQVKLAWEAINVLDSNKSGN</sequence>
<dbReference type="Pfam" id="PF02868">
    <property type="entry name" value="Peptidase_M4_C"/>
    <property type="match status" value="1"/>
</dbReference>
<dbReference type="PANTHER" id="PTHR33794">
    <property type="entry name" value="BACILLOLYSIN"/>
    <property type="match status" value="1"/>
</dbReference>
<keyword evidence="4" id="KW-0862">Zinc</keyword>
<evidence type="ECO:0000256" key="2">
    <source>
        <dbReference type="ARBA" id="ARBA00022723"/>
    </source>
</evidence>
<keyword evidence="1" id="KW-0645">Protease</keyword>
<dbReference type="SUPFAM" id="SSF55486">
    <property type="entry name" value="Metalloproteases ('zincins'), catalytic domain"/>
    <property type="match status" value="1"/>
</dbReference>
<accession>A0A3G3IL70</accession>
<dbReference type="Pfam" id="PF01447">
    <property type="entry name" value="Peptidase_M4"/>
    <property type="match status" value="1"/>
</dbReference>
<gene>
    <name evidence="10" type="ORF">MS2017_0740</name>
</gene>